<organism evidence="2 3">
    <name type="scientific">Anoxynatronum buryatiense</name>
    <dbReference type="NCBI Taxonomy" id="489973"/>
    <lineage>
        <taxon>Bacteria</taxon>
        <taxon>Bacillati</taxon>
        <taxon>Bacillota</taxon>
        <taxon>Clostridia</taxon>
        <taxon>Eubacteriales</taxon>
        <taxon>Clostridiaceae</taxon>
        <taxon>Anoxynatronum</taxon>
    </lineage>
</organism>
<evidence type="ECO:0000313" key="3">
    <source>
        <dbReference type="Proteomes" id="UP001158066"/>
    </source>
</evidence>
<dbReference type="InterPro" id="IPR001279">
    <property type="entry name" value="Metallo-B-lactamas"/>
</dbReference>
<dbReference type="InterPro" id="IPR036866">
    <property type="entry name" value="RibonucZ/Hydroxyglut_hydro"/>
</dbReference>
<gene>
    <name evidence="2" type="ORF">SAMN06296020_11188</name>
</gene>
<name>A0AA46AJW9_9CLOT</name>
<dbReference type="Pfam" id="PF00753">
    <property type="entry name" value="Lactamase_B"/>
    <property type="match status" value="1"/>
</dbReference>
<feature type="domain" description="Metallo-beta-lactamase" evidence="1">
    <location>
        <begin position="23"/>
        <end position="83"/>
    </location>
</feature>
<evidence type="ECO:0000313" key="2">
    <source>
        <dbReference type="EMBL" id="SMP64030.1"/>
    </source>
</evidence>
<protein>
    <submittedName>
        <fullName evidence="2">Metallo-beta-lactamase superfamily protein</fullName>
    </submittedName>
</protein>
<dbReference type="AlphaFoldDB" id="A0AA46AJW9"/>
<sequence>MNKRRLRKITDRVWMIVGSNRRIQPNVGIITNKTQTVLVDCGNSPAWGNFIQEMLTFMGAASVSHIIYTHHHWDHVFGAMAFEAPIIAHEKCLDYLKVEA</sequence>
<accession>A0AA46AJW9</accession>
<proteinExistence type="predicted"/>
<reference evidence="2" key="1">
    <citation type="submission" date="2017-05" db="EMBL/GenBank/DDBJ databases">
        <authorList>
            <person name="Varghese N."/>
            <person name="Submissions S."/>
        </authorList>
    </citation>
    <scope>NUCLEOTIDE SEQUENCE</scope>
    <source>
        <strain evidence="2">Su22</strain>
    </source>
</reference>
<dbReference type="Gene3D" id="3.60.15.10">
    <property type="entry name" value="Ribonuclease Z/Hydroxyacylglutathione hydrolase-like"/>
    <property type="match status" value="1"/>
</dbReference>
<dbReference type="RefSeq" id="WP_283410003.1">
    <property type="nucleotide sequence ID" value="NZ_FXUF01000011.1"/>
</dbReference>
<keyword evidence="3" id="KW-1185">Reference proteome</keyword>
<comment type="caution">
    <text evidence="2">The sequence shown here is derived from an EMBL/GenBank/DDBJ whole genome shotgun (WGS) entry which is preliminary data.</text>
</comment>
<dbReference type="Proteomes" id="UP001158066">
    <property type="component" value="Unassembled WGS sequence"/>
</dbReference>
<dbReference type="SUPFAM" id="SSF56281">
    <property type="entry name" value="Metallo-hydrolase/oxidoreductase"/>
    <property type="match status" value="1"/>
</dbReference>
<dbReference type="EMBL" id="FXUF01000011">
    <property type="protein sequence ID" value="SMP64030.1"/>
    <property type="molecule type" value="Genomic_DNA"/>
</dbReference>
<evidence type="ECO:0000259" key="1">
    <source>
        <dbReference type="Pfam" id="PF00753"/>
    </source>
</evidence>